<dbReference type="STRING" id="1429867.A0A0G4PPR9"/>
<dbReference type="Pfam" id="PF07732">
    <property type="entry name" value="Cu-oxidase_3"/>
    <property type="match status" value="1"/>
</dbReference>
<sequence>MTSKLRINGQLPGPLIEADKGDDMEIFVKNDLPIDTSLHWHGILQRGSPDMDGVPGVTQVSP</sequence>
<evidence type="ECO:0000313" key="8">
    <source>
        <dbReference type="Proteomes" id="UP000053732"/>
    </source>
</evidence>
<dbReference type="InterPro" id="IPR011707">
    <property type="entry name" value="Cu-oxidase-like_N"/>
</dbReference>
<dbReference type="PANTHER" id="PTHR11709:SF488">
    <property type="entry name" value="LACCASE-RELATED"/>
    <property type="match status" value="1"/>
</dbReference>
<dbReference type="InterPro" id="IPR008972">
    <property type="entry name" value="Cupredoxin"/>
</dbReference>
<evidence type="ECO:0000256" key="2">
    <source>
        <dbReference type="ARBA" id="ARBA00022723"/>
    </source>
</evidence>
<dbReference type="GO" id="GO:0005507">
    <property type="term" value="F:copper ion binding"/>
    <property type="evidence" value="ECO:0007669"/>
    <property type="project" value="InterPro"/>
</dbReference>
<evidence type="ECO:0000256" key="5">
    <source>
        <dbReference type="ARBA" id="ARBA00023180"/>
    </source>
</evidence>
<accession>A0A0G4PPR9</accession>
<reference evidence="7 8" key="1">
    <citation type="journal article" date="2014" name="Nat. Commun.">
        <title>Multiple recent horizontal transfers of a large genomic region in cheese making fungi.</title>
        <authorList>
            <person name="Cheeseman K."/>
            <person name="Ropars J."/>
            <person name="Renault P."/>
            <person name="Dupont J."/>
            <person name="Gouzy J."/>
            <person name="Branca A."/>
            <person name="Abraham A.L."/>
            <person name="Ceppi M."/>
            <person name="Conseiller E."/>
            <person name="Debuchy R."/>
            <person name="Malagnac F."/>
            <person name="Goarin A."/>
            <person name="Silar P."/>
            <person name="Lacoste S."/>
            <person name="Sallet E."/>
            <person name="Bensimon A."/>
            <person name="Giraud T."/>
            <person name="Brygoo Y."/>
        </authorList>
    </citation>
    <scope>NUCLEOTIDE SEQUENCE [LARGE SCALE GENOMIC DNA]</scope>
    <source>
        <strain evidence="8">FM 013</strain>
    </source>
</reference>
<evidence type="ECO:0000256" key="3">
    <source>
        <dbReference type="ARBA" id="ARBA00023002"/>
    </source>
</evidence>
<feature type="domain" description="Plastocyanin-like" evidence="6">
    <location>
        <begin position="5"/>
        <end position="59"/>
    </location>
</feature>
<evidence type="ECO:0000313" key="7">
    <source>
        <dbReference type="EMBL" id="CRL28354.1"/>
    </source>
</evidence>
<keyword evidence="2" id="KW-0479">Metal-binding</keyword>
<comment type="similarity">
    <text evidence="1">Belongs to the multicopper oxidase family.</text>
</comment>
<organism evidence="7 8">
    <name type="scientific">Penicillium camemberti (strain FM 013)</name>
    <dbReference type="NCBI Taxonomy" id="1429867"/>
    <lineage>
        <taxon>Eukaryota</taxon>
        <taxon>Fungi</taxon>
        <taxon>Dikarya</taxon>
        <taxon>Ascomycota</taxon>
        <taxon>Pezizomycotina</taxon>
        <taxon>Eurotiomycetes</taxon>
        <taxon>Eurotiomycetidae</taxon>
        <taxon>Eurotiales</taxon>
        <taxon>Aspergillaceae</taxon>
        <taxon>Penicillium</taxon>
    </lineage>
</organism>
<dbReference type="SUPFAM" id="SSF49503">
    <property type="entry name" value="Cupredoxins"/>
    <property type="match status" value="1"/>
</dbReference>
<evidence type="ECO:0000256" key="1">
    <source>
        <dbReference type="ARBA" id="ARBA00010609"/>
    </source>
</evidence>
<gene>
    <name evidence="7" type="ORF">PCAMFM013_S027g000043</name>
</gene>
<keyword evidence="8" id="KW-1185">Reference proteome</keyword>
<evidence type="ECO:0000259" key="6">
    <source>
        <dbReference type="Pfam" id="PF07732"/>
    </source>
</evidence>
<name>A0A0G4PPR9_PENC3</name>
<keyword evidence="3" id="KW-0560">Oxidoreductase</keyword>
<dbReference type="GO" id="GO:0016491">
    <property type="term" value="F:oxidoreductase activity"/>
    <property type="evidence" value="ECO:0007669"/>
    <property type="project" value="UniProtKB-KW"/>
</dbReference>
<evidence type="ECO:0000256" key="4">
    <source>
        <dbReference type="ARBA" id="ARBA00023008"/>
    </source>
</evidence>
<dbReference type="PANTHER" id="PTHR11709">
    <property type="entry name" value="MULTI-COPPER OXIDASE"/>
    <property type="match status" value="1"/>
</dbReference>
<proteinExistence type="inferred from homology"/>
<dbReference type="Gene3D" id="2.60.40.420">
    <property type="entry name" value="Cupredoxins - blue copper proteins"/>
    <property type="match status" value="1"/>
</dbReference>
<dbReference type="InterPro" id="IPR045087">
    <property type="entry name" value="Cu-oxidase_fam"/>
</dbReference>
<dbReference type="EMBL" id="HG793160">
    <property type="protein sequence ID" value="CRL28354.1"/>
    <property type="molecule type" value="Genomic_DNA"/>
</dbReference>
<keyword evidence="5" id="KW-0325">Glycoprotein</keyword>
<dbReference type="AlphaFoldDB" id="A0A0G4PPR9"/>
<keyword evidence="4" id="KW-0186">Copper</keyword>
<dbReference type="Proteomes" id="UP000053732">
    <property type="component" value="Unassembled WGS sequence"/>
</dbReference>
<protein>
    <submittedName>
        <fullName evidence="7">Cupredoxin</fullName>
    </submittedName>
</protein>